<evidence type="ECO:0000313" key="3">
    <source>
        <dbReference type="Proteomes" id="UP000451565"/>
    </source>
</evidence>
<evidence type="ECO:0000313" key="2">
    <source>
        <dbReference type="EMBL" id="MQR00794.1"/>
    </source>
</evidence>
<sequence>MMIKIKYIFRGWLTTAFCVFSALLMCSVGHASDAKTGLAGKMIVGYQGWFGCPGDFEKNDNWQHWFLGRVQQDHFTVDLLPSIRGIDAEDLCDTGLSRPDGSAILLFSSQNQRVVATHFRWMAEHGIDGAAVQRFVGELVTPEKKRRGDNVIKNVRLASVASDRVFYVTYDVSGANPKTVVEDIRNDWHHLVDELKITTSPSYLKEHGKPVLQLWGFGFGDRPGTADEVAALINDLKGGHDGLQAVTLIGGVPTHWRTLSGDSKSDPSWAKVYRSYDVISPWSVGRFSNDEEADVFIKNNVVPDLAETKRLKLEYMPVISPGFSWYNLMTNRGNKDQAVLNRTPRNCGKFLWHQVSNLLDAHVETLYAAMFDEVDEGTALFPVETRKDKLPTGATMVFLNQDGCALPDDWYLRVTGKAAEYLRLRQAPPKNMDAVLRP</sequence>
<dbReference type="CDD" id="cd11576">
    <property type="entry name" value="GH99_GH71_like_2"/>
    <property type="match status" value="1"/>
</dbReference>
<comment type="caution">
    <text evidence="2">The sequence shown here is derived from an EMBL/GenBank/DDBJ whole genome shotgun (WGS) entry which is preliminary data.</text>
</comment>
<gene>
    <name evidence="2" type="ORF">GEV47_08875</name>
</gene>
<protein>
    <recommendedName>
        <fullName evidence="4">Xylosidase/arabinosidase</fullName>
    </recommendedName>
</protein>
<dbReference type="Proteomes" id="UP000451565">
    <property type="component" value="Unassembled WGS sequence"/>
</dbReference>
<organism evidence="2 3">
    <name type="scientific">Glaciimonas soli</name>
    <dbReference type="NCBI Taxonomy" id="2590999"/>
    <lineage>
        <taxon>Bacteria</taxon>
        <taxon>Pseudomonadati</taxon>
        <taxon>Pseudomonadota</taxon>
        <taxon>Betaproteobacteria</taxon>
        <taxon>Burkholderiales</taxon>
        <taxon>Oxalobacteraceae</taxon>
        <taxon>Glaciimonas</taxon>
    </lineage>
</organism>
<evidence type="ECO:0008006" key="4">
    <source>
        <dbReference type="Google" id="ProtNLM"/>
    </source>
</evidence>
<feature type="signal peptide" evidence="1">
    <location>
        <begin position="1"/>
        <end position="31"/>
    </location>
</feature>
<accession>A0A843YSU9</accession>
<dbReference type="RefSeq" id="WP_153234415.1">
    <property type="nucleotide sequence ID" value="NZ_WINI01000004.1"/>
</dbReference>
<feature type="chain" id="PRO_5032892003" description="Xylosidase/arabinosidase" evidence="1">
    <location>
        <begin position="32"/>
        <end position="438"/>
    </location>
</feature>
<proteinExistence type="predicted"/>
<dbReference type="EMBL" id="WINI01000004">
    <property type="protein sequence ID" value="MQR00794.1"/>
    <property type="molecule type" value="Genomic_DNA"/>
</dbReference>
<dbReference type="AlphaFoldDB" id="A0A843YSU9"/>
<evidence type="ECO:0000256" key="1">
    <source>
        <dbReference type="SAM" id="SignalP"/>
    </source>
</evidence>
<dbReference type="Gene3D" id="3.20.20.80">
    <property type="entry name" value="Glycosidases"/>
    <property type="match status" value="1"/>
</dbReference>
<name>A0A843YSU9_9BURK</name>
<keyword evidence="3" id="KW-1185">Reference proteome</keyword>
<dbReference type="OrthoDB" id="8592010at2"/>
<reference evidence="2 3" key="1">
    <citation type="submission" date="2019-10" db="EMBL/GenBank/DDBJ databases">
        <title>Glaciimonas soli sp. nov., a psychrophilic bacterium isolated from the forest soil of a high elevation mountain in Taiwan.</title>
        <authorList>
            <person name="Wang L.-T."/>
            <person name="Shieh W.Y."/>
        </authorList>
    </citation>
    <scope>NUCLEOTIDE SEQUENCE [LARGE SCALE GENOMIC DNA]</scope>
    <source>
        <strain evidence="2 3">GS1</strain>
    </source>
</reference>
<keyword evidence="1" id="KW-0732">Signal</keyword>